<comment type="caution">
    <text evidence="1">The sequence shown here is derived from an EMBL/GenBank/DDBJ whole genome shotgun (WGS) entry which is preliminary data.</text>
</comment>
<organism evidence="1 2">
    <name type="scientific">Granulicatella seriolae</name>
    <dbReference type="NCBI Taxonomy" id="2967226"/>
    <lineage>
        <taxon>Bacteria</taxon>
        <taxon>Bacillati</taxon>
        <taxon>Bacillota</taxon>
        <taxon>Bacilli</taxon>
        <taxon>Lactobacillales</taxon>
        <taxon>Carnobacteriaceae</taxon>
        <taxon>Granulicatella</taxon>
    </lineage>
</organism>
<dbReference type="InterPro" id="IPR053842">
    <property type="entry name" value="NikA-like"/>
</dbReference>
<reference evidence="1" key="2">
    <citation type="journal article" date="2023" name="Curr. Microbiol.">
        <title>Granulicatella seriolae sp. nov., a Novel Facultative Anaerobe Isolated from Yellowtail Marine Fish.</title>
        <authorList>
            <person name="Lee M."/>
            <person name="Choi Y.J."/>
            <person name="Farooq A."/>
            <person name="Jeong J.B."/>
            <person name="Jung M.Y."/>
        </authorList>
    </citation>
    <scope>NUCLEOTIDE SEQUENCE</scope>
    <source>
        <strain evidence="1">S8</strain>
    </source>
</reference>
<keyword evidence="2" id="KW-1185">Reference proteome</keyword>
<accession>A0ABT1WPU7</accession>
<evidence type="ECO:0000313" key="2">
    <source>
        <dbReference type="Proteomes" id="UP001059480"/>
    </source>
</evidence>
<dbReference type="Pfam" id="PF21983">
    <property type="entry name" value="NikA-like"/>
    <property type="match status" value="1"/>
</dbReference>
<protein>
    <submittedName>
        <fullName evidence="1">Plasmid mobilization relaxosome protein MobC</fullName>
    </submittedName>
</protein>
<reference evidence="1" key="1">
    <citation type="submission" date="2022-07" db="EMBL/GenBank/DDBJ databases">
        <authorList>
            <person name="Jung M.-Y."/>
            <person name="Lee M."/>
        </authorList>
    </citation>
    <scope>NUCLEOTIDE SEQUENCE</scope>
    <source>
        <strain evidence="1">S8</strain>
    </source>
</reference>
<dbReference type="EMBL" id="JANHNZ010000005">
    <property type="protein sequence ID" value="MCQ9210244.1"/>
    <property type="molecule type" value="Genomic_DNA"/>
</dbReference>
<proteinExistence type="predicted"/>
<evidence type="ECO:0000313" key="1">
    <source>
        <dbReference type="EMBL" id="MCQ9210244.1"/>
    </source>
</evidence>
<reference evidence="1" key="3">
    <citation type="journal article" date="2023" name="Microbiol. Resour. Announc.">
        <title>Draft Genome Sequence of Granulicatella sp. Strain S8, Isolated from a Marine Fish, Seriola quinqueradiata.</title>
        <authorList>
            <person name="Lee M."/>
            <person name="Farooq A."/>
            <person name="Jeong J.B."/>
            <person name="Jung M.Y."/>
        </authorList>
    </citation>
    <scope>NUCLEOTIDE SEQUENCE</scope>
    <source>
        <strain evidence="1">S8</strain>
    </source>
</reference>
<gene>
    <name evidence="1" type="primary">mobC</name>
    <name evidence="1" type="ORF">NPA36_06745</name>
</gene>
<dbReference type="Proteomes" id="UP001059480">
    <property type="component" value="Unassembled WGS sequence"/>
</dbReference>
<dbReference type="RefSeq" id="WP_256945354.1">
    <property type="nucleotide sequence ID" value="NZ_JANHNZ010000005.1"/>
</dbReference>
<sequence>MANRVRTERLEIKLTKEEKELFQAKMRQAKCKSMNHFLRKCVLEKEIYTVDLKPFNELQGLLANATSNINQIAKRVNSTGVIYKDDINDMRREIEQFSKELWQIHSLLLNRTQRNKDD</sequence>
<name>A0ABT1WPU7_9LACT</name>